<organism evidence="1 2">
    <name type="scientific">Dovyalis caffra</name>
    <dbReference type="NCBI Taxonomy" id="77055"/>
    <lineage>
        <taxon>Eukaryota</taxon>
        <taxon>Viridiplantae</taxon>
        <taxon>Streptophyta</taxon>
        <taxon>Embryophyta</taxon>
        <taxon>Tracheophyta</taxon>
        <taxon>Spermatophyta</taxon>
        <taxon>Magnoliopsida</taxon>
        <taxon>eudicotyledons</taxon>
        <taxon>Gunneridae</taxon>
        <taxon>Pentapetalae</taxon>
        <taxon>rosids</taxon>
        <taxon>fabids</taxon>
        <taxon>Malpighiales</taxon>
        <taxon>Salicaceae</taxon>
        <taxon>Flacourtieae</taxon>
        <taxon>Dovyalis</taxon>
    </lineage>
</organism>
<protein>
    <recommendedName>
        <fullName evidence="3">Replication factor C subunit 3</fullName>
    </recommendedName>
</protein>
<dbReference type="Proteomes" id="UP001314170">
    <property type="component" value="Unassembled WGS sequence"/>
</dbReference>
<gene>
    <name evidence="1" type="ORF">DCAF_LOCUS26388</name>
</gene>
<reference evidence="1 2" key="1">
    <citation type="submission" date="2024-01" db="EMBL/GenBank/DDBJ databases">
        <authorList>
            <person name="Waweru B."/>
        </authorList>
    </citation>
    <scope>NUCLEOTIDE SEQUENCE [LARGE SCALE GENOMIC DNA]</scope>
</reference>
<dbReference type="FunFam" id="1.10.8.60:FF:000030">
    <property type="entry name" value="replication factor C subunit 3"/>
    <property type="match status" value="1"/>
</dbReference>
<dbReference type="SUPFAM" id="SSF52540">
    <property type="entry name" value="P-loop containing nucleoside triphosphate hydrolases"/>
    <property type="match status" value="1"/>
</dbReference>
<dbReference type="EMBL" id="CAWUPB010001197">
    <property type="protein sequence ID" value="CAK7356119.1"/>
    <property type="molecule type" value="Genomic_DNA"/>
</dbReference>
<proteinExistence type="predicted"/>
<accession>A0AAV1STV1</accession>
<evidence type="ECO:0008006" key="3">
    <source>
        <dbReference type="Google" id="ProtNLM"/>
    </source>
</evidence>
<dbReference type="GO" id="GO:0006281">
    <property type="term" value="P:DNA repair"/>
    <property type="evidence" value="ECO:0007669"/>
    <property type="project" value="TreeGrafter"/>
</dbReference>
<dbReference type="GO" id="GO:0006261">
    <property type="term" value="P:DNA-templated DNA replication"/>
    <property type="evidence" value="ECO:0007669"/>
    <property type="project" value="TreeGrafter"/>
</dbReference>
<dbReference type="GO" id="GO:0003677">
    <property type="term" value="F:DNA binding"/>
    <property type="evidence" value="ECO:0007669"/>
    <property type="project" value="InterPro"/>
</dbReference>
<evidence type="ECO:0000313" key="1">
    <source>
        <dbReference type="EMBL" id="CAK7356119.1"/>
    </source>
</evidence>
<keyword evidence="2" id="KW-1185">Reference proteome</keyword>
<dbReference type="Gene3D" id="1.10.8.60">
    <property type="match status" value="1"/>
</dbReference>
<evidence type="ECO:0000313" key="2">
    <source>
        <dbReference type="Proteomes" id="UP001314170"/>
    </source>
</evidence>
<dbReference type="PANTHER" id="PTHR11669">
    <property type="entry name" value="REPLICATION FACTOR C / DNA POLYMERASE III GAMMA-TAU SUBUNIT"/>
    <property type="match status" value="1"/>
</dbReference>
<dbReference type="InterPro" id="IPR027417">
    <property type="entry name" value="P-loop_NTPase"/>
</dbReference>
<dbReference type="Gene3D" id="3.40.50.300">
    <property type="entry name" value="P-loop containing nucleotide triphosphate hydrolases"/>
    <property type="match status" value="1"/>
</dbReference>
<dbReference type="Gene3D" id="1.20.272.10">
    <property type="match status" value="1"/>
</dbReference>
<dbReference type="GO" id="GO:0005634">
    <property type="term" value="C:nucleus"/>
    <property type="evidence" value="ECO:0007669"/>
    <property type="project" value="TreeGrafter"/>
</dbReference>
<dbReference type="SUPFAM" id="SSF48019">
    <property type="entry name" value="post-AAA+ oligomerization domain-like"/>
    <property type="match status" value="1"/>
</dbReference>
<comment type="caution">
    <text evidence="1">The sequence shown here is derived from an EMBL/GenBank/DDBJ whole genome shotgun (WGS) entry which is preliminary data.</text>
</comment>
<name>A0AAV1STV1_9ROSI</name>
<dbReference type="PANTHER" id="PTHR11669:SF52">
    <property type="entry name" value="OS10G0574500 PROTEIN"/>
    <property type="match status" value="1"/>
</dbReference>
<dbReference type="InterPro" id="IPR008921">
    <property type="entry name" value="DNA_pol3_clamp-load_cplx_C"/>
</dbReference>
<dbReference type="GO" id="GO:0005663">
    <property type="term" value="C:DNA replication factor C complex"/>
    <property type="evidence" value="ECO:0007669"/>
    <property type="project" value="TreeGrafter"/>
</dbReference>
<dbReference type="AlphaFoldDB" id="A0AAV1STV1"/>
<dbReference type="InterPro" id="IPR050238">
    <property type="entry name" value="DNA_Rep/Repair_Clamp_Loader"/>
</dbReference>
<sequence length="380" mass="43782">MVRGSASCGETLAVAEGEGERPHVDCTFSWGKKYQPKALMDFICHREKAESIQIMVCNGQYNHCIFEGPPGVGKRTMSLAMLREYAGLDITETREESREFNLGGSQGDPFFKIPVKMKVSSQLIQIDLSELRWHDATDVILELLQETYINGKAGIIVNEAERLSNDAQLRIKSFLETNKGPYKVIFCCYDISRLQHLNSLCMVIQLLPPSNEQIVEVLNFIAKQQDIELPDQLANNIAEKSNYCLQQAIRSFEATWHSKYPFKEDQQVMTGWEEEIADTAKSIIEDQSSKRLFLFRQKLQILLQHNLCPQFVFVTLVEELKRHLDDQIQMQIGVLWQTYSNDDQNEDQCIGRKKFRNPDELFCEKMIRARAARFVRIEGK</sequence>
<dbReference type="GO" id="GO:0003689">
    <property type="term" value="F:DNA clamp loader activity"/>
    <property type="evidence" value="ECO:0007669"/>
    <property type="project" value="TreeGrafter"/>
</dbReference>